<dbReference type="InterPro" id="IPR010023">
    <property type="entry name" value="KdsC_fam"/>
</dbReference>
<dbReference type="SUPFAM" id="SSF56784">
    <property type="entry name" value="HAD-like"/>
    <property type="match status" value="1"/>
</dbReference>
<evidence type="ECO:0000313" key="9">
    <source>
        <dbReference type="Proteomes" id="UP001160550"/>
    </source>
</evidence>
<gene>
    <name evidence="8" type="ORF">QF205_13490</name>
</gene>
<keyword evidence="6 7" id="KW-0460">Magnesium</keyword>
<comment type="subunit">
    <text evidence="3 7">Homotetramer.</text>
</comment>
<dbReference type="SFLD" id="SFLDS00003">
    <property type="entry name" value="Haloacid_Dehalogenase"/>
    <property type="match status" value="1"/>
</dbReference>
<proteinExistence type="inferred from homology"/>
<dbReference type="Pfam" id="PF08282">
    <property type="entry name" value="Hydrolase_3"/>
    <property type="match status" value="1"/>
</dbReference>
<evidence type="ECO:0000256" key="2">
    <source>
        <dbReference type="ARBA" id="ARBA00005893"/>
    </source>
</evidence>
<name>A0ABT6MUF8_9GAMM</name>
<accession>A0ABT6MUF8</accession>
<dbReference type="NCBIfam" id="TIGR01670">
    <property type="entry name" value="KdsC-phosphatas"/>
    <property type="match status" value="1"/>
</dbReference>
<comment type="function">
    <text evidence="7">Catalyzes the hydrolysis of 3-deoxy-D-manno-octulosonate 8-phosphate (KDO 8-P) to 3-deoxy-D-manno-octulosonate (KDO) and inorganic phosphate.</text>
</comment>
<dbReference type="Gene3D" id="3.40.50.1000">
    <property type="entry name" value="HAD superfamily/HAD-like"/>
    <property type="match status" value="1"/>
</dbReference>
<dbReference type="RefSeq" id="WP_280943280.1">
    <property type="nucleotide sequence ID" value="NZ_JARYGX010000023.1"/>
</dbReference>
<comment type="caution">
    <text evidence="8">The sequence shown here is derived from an EMBL/GenBank/DDBJ whole genome shotgun (WGS) entry which is preliminary data.</text>
</comment>
<dbReference type="GO" id="GO:0016787">
    <property type="term" value="F:hydrolase activity"/>
    <property type="evidence" value="ECO:0007669"/>
    <property type="project" value="UniProtKB-KW"/>
</dbReference>
<reference evidence="8" key="2">
    <citation type="submission" date="2023-04" db="EMBL/GenBank/DDBJ databases">
        <authorList>
            <person name="Sun J.-Q."/>
        </authorList>
    </citation>
    <scope>NUCLEOTIDE SEQUENCE</scope>
    <source>
        <strain evidence="8">CC-YY355</strain>
    </source>
</reference>
<dbReference type="PANTHER" id="PTHR21485:SF3">
    <property type="entry name" value="N-ACYLNEURAMINATE CYTIDYLYLTRANSFERASE"/>
    <property type="match status" value="1"/>
</dbReference>
<dbReference type="EMBL" id="JARYGX010000023">
    <property type="protein sequence ID" value="MDH7454074.1"/>
    <property type="molecule type" value="Genomic_DNA"/>
</dbReference>
<comment type="cofactor">
    <cofactor evidence="1 7">
        <name>Mg(2+)</name>
        <dbReference type="ChEBI" id="CHEBI:18420"/>
    </cofactor>
</comment>
<protein>
    <recommendedName>
        <fullName evidence="7">3-deoxy-D-manno-octulosonate 8-phosphate phosphatase KdsC</fullName>
        <ecNumber evidence="7">3.1.3.45</ecNumber>
    </recommendedName>
    <alternativeName>
        <fullName evidence="7">KDO 8-P phosphatase</fullName>
    </alternativeName>
</protein>
<evidence type="ECO:0000256" key="7">
    <source>
        <dbReference type="PIRNR" id="PIRNR006118"/>
    </source>
</evidence>
<comment type="catalytic activity">
    <reaction evidence="7">
        <text>3-deoxy-alpha-D-manno-2-octulosonate-8-phosphate + H2O = 3-deoxy-alpha-D-manno-oct-2-ulosonate + phosphate</text>
        <dbReference type="Rhea" id="RHEA:11500"/>
        <dbReference type="ChEBI" id="CHEBI:15377"/>
        <dbReference type="ChEBI" id="CHEBI:43474"/>
        <dbReference type="ChEBI" id="CHEBI:85985"/>
        <dbReference type="ChEBI" id="CHEBI:85986"/>
        <dbReference type="EC" id="3.1.3.45"/>
    </reaction>
</comment>
<sequence>MPSQYEGPIRLVLFDVDGVLTDGTLLVDGQGELVKPFNVRDGLAVGLLRAHGILSGVLSGKSSAPLDYRIAQLRFDVAVTGRLEKREAYSAIKREHGLEDSQIAYVGDDVVDLPLAGLVGRFYAPADAHPLVLARADHVVAARGGHGVAREVAEHLLHAGGLDLEAAYRPLIGQWDRVHAAQ</sequence>
<dbReference type="EC" id="3.1.3.45" evidence="7"/>
<dbReference type="PANTHER" id="PTHR21485">
    <property type="entry name" value="HAD SUPERFAMILY MEMBERS CMAS AND KDSC"/>
    <property type="match status" value="1"/>
</dbReference>
<comment type="similarity">
    <text evidence="2 7">Belongs to the KdsC family.</text>
</comment>
<evidence type="ECO:0000313" key="8">
    <source>
        <dbReference type="EMBL" id="MDH7454074.1"/>
    </source>
</evidence>
<evidence type="ECO:0000256" key="1">
    <source>
        <dbReference type="ARBA" id="ARBA00001946"/>
    </source>
</evidence>
<dbReference type="PIRSF" id="PIRSF006118">
    <property type="entry name" value="KDO8-P_Ptase"/>
    <property type="match status" value="1"/>
</dbReference>
<keyword evidence="7" id="KW-0448">Lipopolysaccharide biosynthesis</keyword>
<evidence type="ECO:0000256" key="6">
    <source>
        <dbReference type="ARBA" id="ARBA00022842"/>
    </source>
</evidence>
<reference evidence="8" key="1">
    <citation type="journal article" date="2007" name="Int. J. Syst. Evol. Microbiol.">
        <title>Luteimonas composti sp. nov., a moderately thermophilic bacterium isolated from food waste.</title>
        <authorList>
            <person name="Young C.C."/>
            <person name="Kampfer P."/>
            <person name="Chen W.M."/>
            <person name="Yen W.S."/>
            <person name="Arun A.B."/>
            <person name="Lai W.A."/>
            <person name="Shen F.T."/>
            <person name="Rekha P.D."/>
            <person name="Lin K.Y."/>
            <person name="Chou J.H."/>
        </authorList>
    </citation>
    <scope>NUCLEOTIDE SEQUENCE</scope>
    <source>
        <strain evidence="8">CC-YY355</strain>
    </source>
</reference>
<keyword evidence="9" id="KW-1185">Reference proteome</keyword>
<dbReference type="SFLD" id="SFLDG01136">
    <property type="entry name" value="C1.6:_Phosphoserine_Phosphatas"/>
    <property type="match status" value="1"/>
</dbReference>
<evidence type="ECO:0000256" key="4">
    <source>
        <dbReference type="ARBA" id="ARBA00022723"/>
    </source>
</evidence>
<evidence type="ECO:0000256" key="5">
    <source>
        <dbReference type="ARBA" id="ARBA00022801"/>
    </source>
</evidence>
<dbReference type="Proteomes" id="UP001160550">
    <property type="component" value="Unassembled WGS sequence"/>
</dbReference>
<organism evidence="8 9">
    <name type="scientific">Luteimonas composti</name>
    <dbReference type="NCBI Taxonomy" id="398257"/>
    <lineage>
        <taxon>Bacteria</taxon>
        <taxon>Pseudomonadati</taxon>
        <taxon>Pseudomonadota</taxon>
        <taxon>Gammaproteobacteria</taxon>
        <taxon>Lysobacterales</taxon>
        <taxon>Lysobacteraceae</taxon>
        <taxon>Luteimonas</taxon>
    </lineage>
</organism>
<keyword evidence="5 7" id="KW-0378">Hydrolase</keyword>
<dbReference type="SFLD" id="SFLDG01138">
    <property type="entry name" value="C1.6.2:_Deoxy-d-mannose-octulo"/>
    <property type="match status" value="1"/>
</dbReference>
<dbReference type="InterPro" id="IPR050793">
    <property type="entry name" value="CMP-NeuNAc_synthase"/>
</dbReference>
<dbReference type="InterPro" id="IPR023214">
    <property type="entry name" value="HAD_sf"/>
</dbReference>
<dbReference type="InterPro" id="IPR036412">
    <property type="entry name" value="HAD-like_sf"/>
</dbReference>
<evidence type="ECO:0000256" key="3">
    <source>
        <dbReference type="ARBA" id="ARBA00011881"/>
    </source>
</evidence>
<keyword evidence="4 7" id="KW-0479">Metal-binding</keyword>